<feature type="signal peptide" evidence="2">
    <location>
        <begin position="1"/>
        <end position="23"/>
    </location>
</feature>
<protein>
    <submittedName>
        <fullName evidence="3">Nuclear transport factor 2 family protein</fullName>
    </submittedName>
</protein>
<feature type="compositionally biased region" description="Low complexity" evidence="1">
    <location>
        <begin position="25"/>
        <end position="50"/>
    </location>
</feature>
<comment type="caution">
    <text evidence="3">The sequence shown here is derived from an EMBL/GenBank/DDBJ whole genome shotgun (WGS) entry which is preliminary data.</text>
</comment>
<accession>A0ABU5H023</accession>
<dbReference type="InterPro" id="IPR032710">
    <property type="entry name" value="NTF2-like_dom_sf"/>
</dbReference>
<name>A0ABU5H023_9BACT</name>
<evidence type="ECO:0000313" key="3">
    <source>
        <dbReference type="EMBL" id="MDY7226755.1"/>
    </source>
</evidence>
<dbReference type="Gene3D" id="3.10.450.50">
    <property type="match status" value="1"/>
</dbReference>
<dbReference type="Proteomes" id="UP001291309">
    <property type="component" value="Unassembled WGS sequence"/>
</dbReference>
<feature type="region of interest" description="Disordered" evidence="1">
    <location>
        <begin position="25"/>
        <end position="54"/>
    </location>
</feature>
<sequence length="202" mass="22216">MRRSLARSLVPTLLTFVAVPALGAQPKPAPAAEPATPAPAASKPAASAPHARAEDVATPEAVVAALYDVISGPKGQARDWNRFRSLFAPGARMIPSGKRPDGVVSYHMLTPEEYIARSEKKLVEEGFREREISRVVERFGPLVHVFTTYEALREGEAKPFMRGINSIQLMHDGQRWWLLTVAWTPETPDQPLPAKYLSRPKG</sequence>
<dbReference type="SUPFAM" id="SSF54427">
    <property type="entry name" value="NTF2-like"/>
    <property type="match status" value="1"/>
</dbReference>
<dbReference type="RefSeq" id="WP_321545480.1">
    <property type="nucleotide sequence ID" value="NZ_JAXIVS010000003.1"/>
</dbReference>
<dbReference type="EMBL" id="JAXIVS010000003">
    <property type="protein sequence ID" value="MDY7226755.1"/>
    <property type="molecule type" value="Genomic_DNA"/>
</dbReference>
<keyword evidence="2" id="KW-0732">Signal</keyword>
<reference evidence="3 4" key="1">
    <citation type="submission" date="2023-12" db="EMBL/GenBank/DDBJ databases">
        <title>the genome sequence of Hyalangium sp. s54d21.</title>
        <authorList>
            <person name="Zhang X."/>
        </authorList>
    </citation>
    <scope>NUCLEOTIDE SEQUENCE [LARGE SCALE GENOMIC DNA]</scope>
    <source>
        <strain evidence="4">s54d21</strain>
    </source>
</reference>
<feature type="chain" id="PRO_5046551424" evidence="2">
    <location>
        <begin position="24"/>
        <end position="202"/>
    </location>
</feature>
<proteinExistence type="predicted"/>
<organism evidence="3 4">
    <name type="scientific">Hyalangium rubrum</name>
    <dbReference type="NCBI Taxonomy" id="3103134"/>
    <lineage>
        <taxon>Bacteria</taxon>
        <taxon>Pseudomonadati</taxon>
        <taxon>Myxococcota</taxon>
        <taxon>Myxococcia</taxon>
        <taxon>Myxococcales</taxon>
        <taxon>Cystobacterineae</taxon>
        <taxon>Archangiaceae</taxon>
        <taxon>Hyalangium</taxon>
    </lineage>
</organism>
<keyword evidence="4" id="KW-1185">Reference proteome</keyword>
<evidence type="ECO:0000256" key="1">
    <source>
        <dbReference type="SAM" id="MobiDB-lite"/>
    </source>
</evidence>
<evidence type="ECO:0000313" key="4">
    <source>
        <dbReference type="Proteomes" id="UP001291309"/>
    </source>
</evidence>
<gene>
    <name evidence="3" type="ORF">SYV04_10165</name>
</gene>
<evidence type="ECO:0000256" key="2">
    <source>
        <dbReference type="SAM" id="SignalP"/>
    </source>
</evidence>